<dbReference type="Proteomes" id="UP000002945">
    <property type="component" value="Unassembled WGS sequence"/>
</dbReference>
<dbReference type="EMBL" id="ABIB01000011">
    <property type="protein sequence ID" value="EDP95094.1"/>
    <property type="molecule type" value="Genomic_DNA"/>
</dbReference>
<keyword evidence="1" id="KW-0812">Transmembrane</keyword>
<evidence type="ECO:0000313" key="3">
    <source>
        <dbReference type="Proteomes" id="UP000002945"/>
    </source>
</evidence>
<sequence length="71" mass="7966">MATYGDIVFKSKLEQFSNINSVVNGKKQFRVGLWQSVLGSFIFALILLIFGLIINFTKEGGLKEVLRSLLD</sequence>
<accession>A9E6V8</accession>
<gene>
    <name evidence="2" type="ORF">KAOT1_02124</name>
</gene>
<keyword evidence="3" id="KW-1185">Reference proteome</keyword>
<proteinExistence type="predicted"/>
<reference evidence="2 3" key="1">
    <citation type="journal article" date="2011" name="J. Bacteriol.">
        <title>Genome sequence of the algicidal bacterium Kordia algicida OT-1.</title>
        <authorList>
            <person name="Lee H.S."/>
            <person name="Kang S.G."/>
            <person name="Kwon K.K."/>
            <person name="Lee J.H."/>
            <person name="Kim S.J."/>
        </authorList>
    </citation>
    <scope>NUCLEOTIDE SEQUENCE [LARGE SCALE GENOMIC DNA]</scope>
    <source>
        <strain evidence="2 3">OT-1</strain>
    </source>
</reference>
<evidence type="ECO:0000313" key="2">
    <source>
        <dbReference type="EMBL" id="EDP95094.1"/>
    </source>
</evidence>
<evidence type="ECO:0000256" key="1">
    <source>
        <dbReference type="SAM" id="Phobius"/>
    </source>
</evidence>
<dbReference type="AlphaFoldDB" id="A9E6V8"/>
<comment type="caution">
    <text evidence="2">The sequence shown here is derived from an EMBL/GenBank/DDBJ whole genome shotgun (WGS) entry which is preliminary data.</text>
</comment>
<feature type="transmembrane region" description="Helical" evidence="1">
    <location>
        <begin position="33"/>
        <end position="57"/>
    </location>
</feature>
<dbReference type="RefSeq" id="WP_007092999.1">
    <property type="nucleotide sequence ID" value="NZ_CP142125.1"/>
</dbReference>
<dbReference type="STRING" id="391587.KAOT1_02124"/>
<organism evidence="2 3">
    <name type="scientific">Kordia algicida OT-1</name>
    <dbReference type="NCBI Taxonomy" id="391587"/>
    <lineage>
        <taxon>Bacteria</taxon>
        <taxon>Pseudomonadati</taxon>
        <taxon>Bacteroidota</taxon>
        <taxon>Flavobacteriia</taxon>
        <taxon>Flavobacteriales</taxon>
        <taxon>Flavobacteriaceae</taxon>
        <taxon>Kordia</taxon>
    </lineage>
</organism>
<protein>
    <submittedName>
        <fullName evidence="2">Uncharacterized protein</fullName>
    </submittedName>
</protein>
<keyword evidence="1" id="KW-1133">Transmembrane helix</keyword>
<keyword evidence="1" id="KW-0472">Membrane</keyword>
<dbReference type="HOGENOM" id="CLU_2734768_0_0_10"/>
<name>A9E6V8_9FLAO</name>